<dbReference type="AlphaFoldDB" id="A0A8T6R6Q1"/>
<feature type="domain" description="2-oxoacid dehydrogenase acyltransferase catalytic" evidence="1">
    <location>
        <begin position="161"/>
        <end position="245"/>
    </location>
</feature>
<dbReference type="EMBL" id="SAYU02000054">
    <property type="protein sequence ID" value="NHA69314.1"/>
    <property type="molecule type" value="Genomic_DNA"/>
</dbReference>
<dbReference type="Proteomes" id="UP000287866">
    <property type="component" value="Unassembled WGS sequence"/>
</dbReference>
<dbReference type="InterPro" id="IPR045257">
    <property type="entry name" value="E2/Pdx1"/>
</dbReference>
<evidence type="ECO:0000313" key="2">
    <source>
        <dbReference type="EMBL" id="NHA69314.1"/>
    </source>
</evidence>
<evidence type="ECO:0000259" key="1">
    <source>
        <dbReference type="Pfam" id="PF00198"/>
    </source>
</evidence>
<dbReference type="RefSeq" id="WP_165566777.1">
    <property type="nucleotide sequence ID" value="NZ_SAYU02000054.1"/>
</dbReference>
<dbReference type="GO" id="GO:0045254">
    <property type="term" value="C:pyruvate dehydrogenase complex"/>
    <property type="evidence" value="ECO:0007669"/>
    <property type="project" value="InterPro"/>
</dbReference>
<dbReference type="GO" id="GO:0006086">
    <property type="term" value="P:pyruvate decarboxylation to acetyl-CoA"/>
    <property type="evidence" value="ECO:0007669"/>
    <property type="project" value="InterPro"/>
</dbReference>
<reference evidence="2" key="1">
    <citation type="submission" date="2020-03" db="EMBL/GenBank/DDBJ databases">
        <title>Phycicoccus flavus sp. nov., a novel endophytic actinobacterium isolated from branch of Kandelia candel.</title>
        <authorList>
            <person name="Tuo L."/>
        </authorList>
    </citation>
    <scope>NUCLEOTIDE SEQUENCE</scope>
    <source>
        <strain evidence="2">CMS6Z-2</strain>
    </source>
</reference>
<dbReference type="PANTHER" id="PTHR23151:SF90">
    <property type="entry name" value="DIHYDROLIPOYLLYSINE-RESIDUE ACETYLTRANSFERASE COMPONENT OF PYRUVATE DEHYDROGENASE COMPLEX, MITOCHONDRIAL-RELATED"/>
    <property type="match status" value="1"/>
</dbReference>
<keyword evidence="3" id="KW-1185">Reference proteome</keyword>
<proteinExistence type="predicted"/>
<dbReference type="InterPro" id="IPR023213">
    <property type="entry name" value="CAT-like_dom_sf"/>
</dbReference>
<dbReference type="InterPro" id="IPR001078">
    <property type="entry name" value="2-oxoacid_DH_actylTfrase"/>
</dbReference>
<sequence length="250" mass="26336">MEGPTEGRIHARSEVDVSAALAHVARLREDTGVRVTLTHLVGAALGRALRAVPEARARVVLGRIRPLEDCTVSFAVDIEDGVDLGPVRVPDADRLSTVEIARRLQSAVDALRGGRDRHHRSSSALVRIAPRATMRPILSAASVLVGGLGVPAFGQPGRPFGTAFVSNVGTLGLDEAYLAPVPFARTAVYLAVGAVADRPVVVDGQVVVRPVSVLVATADHRILDGAHAGRLQRVVTDLLADPERLDRPAA</sequence>
<dbReference type="SUPFAM" id="SSF52777">
    <property type="entry name" value="CoA-dependent acyltransferases"/>
    <property type="match status" value="1"/>
</dbReference>
<protein>
    <submittedName>
        <fullName evidence="2">2-oxo acid dehydrogenase subunit E2</fullName>
    </submittedName>
</protein>
<dbReference type="PANTHER" id="PTHR23151">
    <property type="entry name" value="DIHYDROLIPOAMIDE ACETYL/SUCCINYL-TRANSFERASE-RELATED"/>
    <property type="match status" value="1"/>
</dbReference>
<dbReference type="Pfam" id="PF00198">
    <property type="entry name" value="2-oxoacid_dh"/>
    <property type="match status" value="2"/>
</dbReference>
<evidence type="ECO:0000313" key="3">
    <source>
        <dbReference type="Proteomes" id="UP000287866"/>
    </source>
</evidence>
<feature type="domain" description="2-oxoacid dehydrogenase acyltransferase catalytic" evidence="1">
    <location>
        <begin position="11"/>
        <end position="115"/>
    </location>
</feature>
<comment type="caution">
    <text evidence="2">The sequence shown here is derived from an EMBL/GenBank/DDBJ whole genome shotgun (WGS) entry which is preliminary data.</text>
</comment>
<dbReference type="Gene3D" id="3.30.559.10">
    <property type="entry name" value="Chloramphenicol acetyltransferase-like domain"/>
    <property type="match status" value="1"/>
</dbReference>
<organism evidence="2 3">
    <name type="scientific">Phycicoccus flavus</name>
    <dbReference type="NCBI Taxonomy" id="2502783"/>
    <lineage>
        <taxon>Bacteria</taxon>
        <taxon>Bacillati</taxon>
        <taxon>Actinomycetota</taxon>
        <taxon>Actinomycetes</taxon>
        <taxon>Micrococcales</taxon>
        <taxon>Intrasporangiaceae</taxon>
        <taxon>Phycicoccus</taxon>
    </lineage>
</organism>
<name>A0A8T6R6Q1_9MICO</name>
<gene>
    <name evidence="2" type="ORF">EPD83_014820</name>
</gene>
<accession>A0A8T6R6Q1</accession>
<dbReference type="GO" id="GO:0016746">
    <property type="term" value="F:acyltransferase activity"/>
    <property type="evidence" value="ECO:0007669"/>
    <property type="project" value="InterPro"/>
</dbReference>